<dbReference type="Proteomes" id="UP000237752">
    <property type="component" value="Unassembled WGS sequence"/>
</dbReference>
<dbReference type="OrthoDB" id="3350465at2"/>
<accession>A0A2T0ZFV7</accession>
<sequence>MSAAEIVPIAVHLDERTGYTLWASPWEEDGEEWQAFLGADDKILLFDSPAQLAQYLRGGEENDLSDHPDWEETLELDPFELVPSDEHTYDLDGTYELVGGGADRWSVRELADVFDMVARMAECCDDEIVEPIEDVPEIGLLQAGSGAFLGRTGDKAWDKIGLTLAAKWETVCERLGAYLDWRDPTDLDADLAKAQAEIDRAVVPIDDPEALIAAETEVAEEDEEDPVAIATRPRVATDDDDDDADDDLDEDDLDDDEDDEGLDEDEALAYAFWEEAGILPVKITFPEERFNGGEAFTLRCYLDDKPIFMGHRKKPWIFRSPDMLLDVVEDPKARGGGGTNHDLMPLATWRKIVGGVRDDDQPLAITVEDDIDLAGADAMIRGDIDFDPTEFARAADFLVDIADYAHLEDVRALLEDDGDLATVTNAARDEEEADIDEDDALIKAWETALTKTAAVVDWVE</sequence>
<feature type="compositionally biased region" description="Acidic residues" evidence="1">
    <location>
        <begin position="217"/>
        <end position="226"/>
    </location>
</feature>
<comment type="caution">
    <text evidence="2">The sequence shown here is derived from an EMBL/GenBank/DDBJ whole genome shotgun (WGS) entry which is preliminary data.</text>
</comment>
<feature type="region of interest" description="Disordered" evidence="1">
    <location>
        <begin position="216"/>
        <end position="261"/>
    </location>
</feature>
<proteinExistence type="predicted"/>
<evidence type="ECO:0000256" key="1">
    <source>
        <dbReference type="SAM" id="MobiDB-lite"/>
    </source>
</evidence>
<keyword evidence="3" id="KW-1185">Reference proteome</keyword>
<protein>
    <recommendedName>
        <fullName evidence="4">Primosomal protein</fullName>
    </recommendedName>
</protein>
<feature type="compositionally biased region" description="Acidic residues" evidence="1">
    <location>
        <begin position="238"/>
        <end position="261"/>
    </location>
</feature>
<evidence type="ECO:0000313" key="3">
    <source>
        <dbReference type="Proteomes" id="UP000237752"/>
    </source>
</evidence>
<organism evidence="2 3">
    <name type="scientific">Antricoccus suffuscus</name>
    <dbReference type="NCBI Taxonomy" id="1629062"/>
    <lineage>
        <taxon>Bacteria</taxon>
        <taxon>Bacillati</taxon>
        <taxon>Actinomycetota</taxon>
        <taxon>Actinomycetes</taxon>
        <taxon>Geodermatophilales</taxon>
        <taxon>Antricoccaceae</taxon>
        <taxon>Antricoccus</taxon>
    </lineage>
</organism>
<name>A0A2T0ZFV7_9ACTN</name>
<evidence type="ECO:0000313" key="2">
    <source>
        <dbReference type="EMBL" id="PRZ35249.1"/>
    </source>
</evidence>
<reference evidence="2 3" key="1">
    <citation type="submission" date="2018-03" db="EMBL/GenBank/DDBJ databases">
        <title>Genomic Encyclopedia of Archaeal and Bacterial Type Strains, Phase II (KMG-II): from individual species to whole genera.</title>
        <authorList>
            <person name="Goeker M."/>
        </authorList>
    </citation>
    <scope>NUCLEOTIDE SEQUENCE [LARGE SCALE GENOMIC DNA]</scope>
    <source>
        <strain evidence="2 3">DSM 100065</strain>
    </source>
</reference>
<dbReference type="RefSeq" id="WP_106350775.1">
    <property type="nucleotide sequence ID" value="NZ_PVUE01000022.1"/>
</dbReference>
<gene>
    <name evidence="2" type="ORF">CLV47_12269</name>
</gene>
<dbReference type="EMBL" id="PVUE01000022">
    <property type="protein sequence ID" value="PRZ35249.1"/>
    <property type="molecule type" value="Genomic_DNA"/>
</dbReference>
<dbReference type="AlphaFoldDB" id="A0A2T0ZFV7"/>
<evidence type="ECO:0008006" key="4">
    <source>
        <dbReference type="Google" id="ProtNLM"/>
    </source>
</evidence>